<sequence length="352" mass="40481">MPKSPTTSPARLYVILAREASVGVIFRQGPSDWTQIIHWDTATDTFTPGQWFHGDIQSRRSDLSPDGKLMIYHAVKDTWKTRRDTEYTHTWTAISKPPYLTALALWPLGENPGGGGMFQSNEEVVVHHPPSHMAAHEKHQSKGLRVTYTEPVMHGFGQVEFDGYGFARESQRFERDGWRQIQEWHGEHIPSPRQHAIGLMMMEVLEGRKVFGEPEYQEWYREAYGNLPVDDGSMHYVDYAPGIKEKQNSSQTSTLTITKTRGESLYSDGFPFLNVYSVRDNHGHEQQIEKAEWADWDQQGRLVYARDGKLFEFTLAGESIELAEFNDAKPEQMAAPEWAKTWDYSKKDEDRP</sequence>
<accession>A0A402CW36</accession>
<evidence type="ECO:0000313" key="3">
    <source>
        <dbReference type="Proteomes" id="UP000287394"/>
    </source>
</evidence>
<dbReference type="OrthoDB" id="1434485at2"/>
<dbReference type="Proteomes" id="UP000287394">
    <property type="component" value="Chromosome"/>
</dbReference>
<reference evidence="2 3" key="1">
    <citation type="journal article" date="2019" name="Int. J. Syst. Evol. Microbiol.">
        <title>Capsulimonas corticalis gen. nov., sp. nov., an aerobic capsulated bacterium, of a novel bacterial order, Capsulimonadales ord. nov., of the class Armatimonadia of the phylum Armatimonadetes.</title>
        <authorList>
            <person name="Li J."/>
            <person name="Kudo C."/>
            <person name="Tonouchi A."/>
        </authorList>
    </citation>
    <scope>NUCLEOTIDE SEQUENCE [LARGE SCALE GENOMIC DNA]</scope>
    <source>
        <strain evidence="2 3">AX-7</strain>
    </source>
</reference>
<feature type="compositionally biased region" description="Basic and acidic residues" evidence="1">
    <location>
        <begin position="343"/>
        <end position="352"/>
    </location>
</feature>
<evidence type="ECO:0000256" key="1">
    <source>
        <dbReference type="SAM" id="MobiDB-lite"/>
    </source>
</evidence>
<gene>
    <name evidence="2" type="ORF">CCAX7_60610</name>
</gene>
<keyword evidence="3" id="KW-1185">Reference proteome</keyword>
<organism evidence="2 3">
    <name type="scientific">Capsulimonas corticalis</name>
    <dbReference type="NCBI Taxonomy" id="2219043"/>
    <lineage>
        <taxon>Bacteria</taxon>
        <taxon>Bacillati</taxon>
        <taxon>Armatimonadota</taxon>
        <taxon>Armatimonadia</taxon>
        <taxon>Capsulimonadales</taxon>
        <taxon>Capsulimonadaceae</taxon>
        <taxon>Capsulimonas</taxon>
    </lineage>
</organism>
<dbReference type="EMBL" id="AP025739">
    <property type="protein sequence ID" value="BDI34010.1"/>
    <property type="molecule type" value="Genomic_DNA"/>
</dbReference>
<feature type="region of interest" description="Disordered" evidence="1">
    <location>
        <begin position="331"/>
        <end position="352"/>
    </location>
</feature>
<dbReference type="KEGG" id="ccot:CCAX7_60610"/>
<protein>
    <submittedName>
        <fullName evidence="2">Uncharacterized protein</fullName>
    </submittedName>
</protein>
<proteinExistence type="predicted"/>
<evidence type="ECO:0000313" key="2">
    <source>
        <dbReference type="EMBL" id="BDI34010.1"/>
    </source>
</evidence>
<dbReference type="AlphaFoldDB" id="A0A402CW36"/>
<name>A0A402CW36_9BACT</name>
<dbReference type="RefSeq" id="WP_125205986.1">
    <property type="nucleotide sequence ID" value="NZ_AP025739.1"/>
</dbReference>